<evidence type="ECO:0000256" key="1">
    <source>
        <dbReference type="ARBA" id="ARBA00004496"/>
    </source>
</evidence>
<dbReference type="Pfam" id="PF01172">
    <property type="entry name" value="SBDS_N"/>
    <property type="match status" value="1"/>
</dbReference>
<keyword evidence="4" id="KW-0690">Ribosome biogenesis</keyword>
<proteinExistence type="inferred from homology"/>
<reference evidence="7 8" key="1">
    <citation type="submission" date="2011-11" db="EMBL/GenBank/DDBJ databases">
        <authorList>
            <person name="Hannick L."/>
            <person name="Karamycheva S."/>
            <person name="Lorenzi H."/>
            <person name="Caler E."/>
        </authorList>
    </citation>
    <scope>NUCLEOTIDE SEQUENCE [LARGE SCALE GENOMIC DNA]</scope>
    <source>
        <strain evidence="7 8">P19</strain>
    </source>
</reference>
<dbReference type="AlphaFoldDB" id="K2GUZ8"/>
<dbReference type="EMBL" id="JH928083">
    <property type="protein sequence ID" value="EKE38928.1"/>
    <property type="molecule type" value="Genomic_DNA"/>
</dbReference>
<dbReference type="SUPFAM" id="SSF89895">
    <property type="entry name" value="FYSH domain"/>
    <property type="match status" value="1"/>
</dbReference>
<dbReference type="InterPro" id="IPR036786">
    <property type="entry name" value="Ribosome_mat_SBDS_N_sf"/>
</dbReference>
<feature type="domain" description="Ribosome maturation protein SDO1/SBDS N-terminal" evidence="6">
    <location>
        <begin position="13"/>
        <end position="42"/>
    </location>
</feature>
<comment type="subcellular location">
    <subcellularLocation>
        <location evidence="1">Cytoplasm</location>
    </subcellularLocation>
</comment>
<evidence type="ECO:0000256" key="4">
    <source>
        <dbReference type="ARBA" id="ARBA00022517"/>
    </source>
</evidence>
<sequence length="58" mass="6578">MLKQPQGVKLLTNISVVRLVKGEKKFEIACYPNTVAAWRQGVFVISIIYNKGNKDLKE</sequence>
<evidence type="ECO:0000256" key="5">
    <source>
        <dbReference type="ARBA" id="ARBA00049708"/>
    </source>
</evidence>
<organism evidence="7 8">
    <name type="scientific">Entamoeba nuttalli (strain P19)</name>
    <name type="common">Amoeba</name>
    <dbReference type="NCBI Taxonomy" id="1076696"/>
    <lineage>
        <taxon>Eukaryota</taxon>
        <taxon>Amoebozoa</taxon>
        <taxon>Evosea</taxon>
        <taxon>Archamoebae</taxon>
        <taxon>Mastigamoebida</taxon>
        <taxon>Entamoebidae</taxon>
        <taxon>Entamoeba</taxon>
    </lineage>
</organism>
<dbReference type="InterPro" id="IPR039100">
    <property type="entry name" value="Sdo1/SBDS-like"/>
</dbReference>
<accession>K2GUZ8</accession>
<comment type="similarity">
    <text evidence="2">Belongs to the SDO1/SBDS family.</text>
</comment>
<evidence type="ECO:0000256" key="3">
    <source>
        <dbReference type="ARBA" id="ARBA00022490"/>
    </source>
</evidence>
<name>K2GUZ8_ENTNP</name>
<dbReference type="OrthoDB" id="10253092at2759"/>
<evidence type="ECO:0000259" key="6">
    <source>
        <dbReference type="Pfam" id="PF01172"/>
    </source>
</evidence>
<dbReference type="GeneID" id="20074916"/>
<dbReference type="Proteomes" id="UP000006769">
    <property type="component" value="Unassembled WGS sequence"/>
</dbReference>
<protein>
    <recommendedName>
        <fullName evidence="6">Ribosome maturation protein SDO1/SBDS N-terminal domain-containing protein</fullName>
    </recommendedName>
</protein>
<evidence type="ECO:0000256" key="2">
    <source>
        <dbReference type="ARBA" id="ARBA00007433"/>
    </source>
</evidence>
<dbReference type="InterPro" id="IPR019783">
    <property type="entry name" value="SDO1/SBDS_N"/>
</dbReference>
<dbReference type="RefSeq" id="XP_008858738.1">
    <property type="nucleotide sequence ID" value="XM_008860516.1"/>
</dbReference>
<dbReference type="GO" id="GO:0042254">
    <property type="term" value="P:ribosome biogenesis"/>
    <property type="evidence" value="ECO:0007669"/>
    <property type="project" value="UniProtKB-KW"/>
</dbReference>
<evidence type="ECO:0000313" key="8">
    <source>
        <dbReference type="Proteomes" id="UP000006769"/>
    </source>
</evidence>
<dbReference type="VEuPathDB" id="AmoebaDB:ENU1_147710"/>
<dbReference type="GO" id="GO:0005737">
    <property type="term" value="C:cytoplasm"/>
    <property type="evidence" value="ECO:0007669"/>
    <property type="project" value="UniProtKB-SubCell"/>
</dbReference>
<gene>
    <name evidence="7" type="ORF">ENU1_147710</name>
</gene>
<comment type="subunit">
    <text evidence="5">Associates with the 60S ribosomal subunit.</text>
</comment>
<dbReference type="PANTHER" id="PTHR10927">
    <property type="entry name" value="RIBOSOME MATURATION PROTEIN SBDS"/>
    <property type="match status" value="1"/>
</dbReference>
<keyword evidence="3" id="KW-0963">Cytoplasm</keyword>
<dbReference type="Gene3D" id="3.30.1250.10">
    <property type="entry name" value="Ribosome maturation protein SBDS, N-terminal domain"/>
    <property type="match status" value="1"/>
</dbReference>
<evidence type="ECO:0000313" key="7">
    <source>
        <dbReference type="EMBL" id="EKE38928.1"/>
    </source>
</evidence>
<dbReference type="PANTHER" id="PTHR10927:SF1">
    <property type="entry name" value="RIBOSOME MATURATION PROTEIN SBDS"/>
    <property type="match status" value="1"/>
</dbReference>